<organism evidence="12 13">
    <name type="scientific">Paralvinella palmiformis</name>
    <dbReference type="NCBI Taxonomy" id="53620"/>
    <lineage>
        <taxon>Eukaryota</taxon>
        <taxon>Metazoa</taxon>
        <taxon>Spiralia</taxon>
        <taxon>Lophotrochozoa</taxon>
        <taxon>Annelida</taxon>
        <taxon>Polychaeta</taxon>
        <taxon>Sedentaria</taxon>
        <taxon>Canalipalpata</taxon>
        <taxon>Terebellida</taxon>
        <taxon>Terebelliformia</taxon>
        <taxon>Alvinellidae</taxon>
        <taxon>Paralvinella</taxon>
    </lineage>
</organism>
<dbReference type="PROSITE" id="PS50262">
    <property type="entry name" value="G_PROTEIN_RECEP_F1_2"/>
    <property type="match status" value="1"/>
</dbReference>
<feature type="transmembrane region" description="Helical" evidence="10">
    <location>
        <begin position="132"/>
        <end position="152"/>
    </location>
</feature>
<keyword evidence="3 10" id="KW-0812">Transmembrane</keyword>
<keyword evidence="7 10" id="KW-0675">Receptor</keyword>
<dbReference type="SMART" id="SM01381">
    <property type="entry name" value="7TM_GPCR_Srsx"/>
    <property type="match status" value="1"/>
</dbReference>
<feature type="transmembrane region" description="Helical" evidence="10">
    <location>
        <begin position="292"/>
        <end position="314"/>
    </location>
</feature>
<keyword evidence="9 10" id="KW-0807">Transducer</keyword>
<comment type="subcellular location">
    <subcellularLocation>
        <location evidence="1 10">Cell membrane</location>
        <topology evidence="1 10">Multi-pass membrane protein</topology>
    </subcellularLocation>
</comment>
<dbReference type="AlphaFoldDB" id="A0AAD9J1W9"/>
<dbReference type="Pfam" id="PF00001">
    <property type="entry name" value="7tm_1"/>
    <property type="match status" value="1"/>
</dbReference>
<dbReference type="InterPro" id="IPR000276">
    <property type="entry name" value="GPCR_Rhodpsn"/>
</dbReference>
<feature type="transmembrane region" description="Helical" evidence="10">
    <location>
        <begin position="326"/>
        <end position="348"/>
    </location>
</feature>
<evidence type="ECO:0000256" key="8">
    <source>
        <dbReference type="ARBA" id="ARBA00023180"/>
    </source>
</evidence>
<keyword evidence="5 10" id="KW-0297">G-protein coupled receptor</keyword>
<comment type="similarity">
    <text evidence="10">Belongs to the G-protein coupled receptor 1 family. Vasopressin/oxytocin receptor subfamily.</text>
</comment>
<dbReference type="PRINTS" id="PR00237">
    <property type="entry name" value="GPCRRHODOPSN"/>
</dbReference>
<evidence type="ECO:0000256" key="2">
    <source>
        <dbReference type="ARBA" id="ARBA00022475"/>
    </source>
</evidence>
<gene>
    <name evidence="12" type="ORF">LSH36_742g00007</name>
</gene>
<evidence type="ECO:0000256" key="7">
    <source>
        <dbReference type="ARBA" id="ARBA00023170"/>
    </source>
</evidence>
<feature type="transmembrane region" description="Helical" evidence="10">
    <location>
        <begin position="173"/>
        <end position="195"/>
    </location>
</feature>
<accession>A0AAD9J1W9</accession>
<evidence type="ECO:0000256" key="4">
    <source>
        <dbReference type="ARBA" id="ARBA00022989"/>
    </source>
</evidence>
<proteinExistence type="inferred from homology"/>
<name>A0AAD9J1W9_9ANNE</name>
<dbReference type="PROSITE" id="PS00237">
    <property type="entry name" value="G_PROTEIN_RECEP_F1_1"/>
    <property type="match status" value="1"/>
</dbReference>
<feature type="transmembrane region" description="Helical" evidence="10">
    <location>
        <begin position="220"/>
        <end position="247"/>
    </location>
</feature>
<reference evidence="12" key="1">
    <citation type="journal article" date="2023" name="Mol. Biol. Evol.">
        <title>Third-Generation Sequencing Reveals the Adaptive Role of the Epigenome in Three Deep-Sea Polychaetes.</title>
        <authorList>
            <person name="Perez M."/>
            <person name="Aroh O."/>
            <person name="Sun Y."/>
            <person name="Lan Y."/>
            <person name="Juniper S.K."/>
            <person name="Young C.R."/>
            <person name="Angers B."/>
            <person name="Qian P.Y."/>
        </authorList>
    </citation>
    <scope>NUCLEOTIDE SEQUENCE</scope>
    <source>
        <strain evidence="12">P08H-3</strain>
    </source>
</reference>
<dbReference type="GO" id="GO:0005886">
    <property type="term" value="C:plasma membrane"/>
    <property type="evidence" value="ECO:0007669"/>
    <property type="project" value="UniProtKB-SubCell"/>
</dbReference>
<dbReference type="PANTHER" id="PTHR24241">
    <property type="entry name" value="NEUROPEPTIDE RECEPTOR-RELATED G-PROTEIN COUPLED RECEPTOR"/>
    <property type="match status" value="1"/>
</dbReference>
<sequence length="428" mass="49111">MPDSCRNDSGIPDPSPMGYNDLVDDDGDIGYPRHHLNVNWSDGDALPFDMTFNEPALMSVVVYSLLFVVAAVGNLTVFVTLFRNRRRRSRFNRFILHLSVADLIVTFVMLPLEIGWHVTVSWRAGDAACRILMFFRAFGFYLSSMILVTISVDRYFAILHPLRLNDAEVRGRVMLTFAWLFSIVASVPQSVIFHVETHPRFQWFRQCVTFNFFPSPGHELAYNLFTLIAVYGLPLIVIIIAYSLILVEMTRKTQQSKEDSQQPINSLTRDTLRRSGIGHIQKARLRTLKMTVVIVSVFILCWTPYFLISAWWWFDRKSADNVNPMVQRGLFLFAVSNSCADPIVYGMFTGSIRKTLFGLCCQRRQRDAINVREQVPCQPLALTAMNGLGSQRSILLKRCHSPSSHTRRDYSVDQRQTCFINSRKCAYY</sequence>
<keyword evidence="6 10" id="KW-0472">Membrane</keyword>
<evidence type="ECO:0000313" key="12">
    <source>
        <dbReference type="EMBL" id="KAK2144621.1"/>
    </source>
</evidence>
<dbReference type="InterPro" id="IPR017452">
    <property type="entry name" value="GPCR_Rhodpsn_7TM"/>
</dbReference>
<evidence type="ECO:0000256" key="3">
    <source>
        <dbReference type="ARBA" id="ARBA00022692"/>
    </source>
</evidence>
<comment type="caution">
    <text evidence="12">The sequence shown here is derived from an EMBL/GenBank/DDBJ whole genome shotgun (WGS) entry which is preliminary data.</text>
</comment>
<evidence type="ECO:0000313" key="13">
    <source>
        <dbReference type="Proteomes" id="UP001208570"/>
    </source>
</evidence>
<feature type="transmembrane region" description="Helical" evidence="10">
    <location>
        <begin position="56"/>
        <end position="82"/>
    </location>
</feature>
<dbReference type="GO" id="GO:0005000">
    <property type="term" value="F:vasopressin receptor activity"/>
    <property type="evidence" value="ECO:0007669"/>
    <property type="project" value="InterPro"/>
</dbReference>
<evidence type="ECO:0000256" key="6">
    <source>
        <dbReference type="ARBA" id="ARBA00023136"/>
    </source>
</evidence>
<dbReference type="SUPFAM" id="SSF81321">
    <property type="entry name" value="Family A G protein-coupled receptor-like"/>
    <property type="match status" value="1"/>
</dbReference>
<feature type="transmembrane region" description="Helical" evidence="10">
    <location>
        <begin position="94"/>
        <end position="112"/>
    </location>
</feature>
<dbReference type="CDD" id="cd15382">
    <property type="entry name" value="7tmA_AKHR"/>
    <property type="match status" value="1"/>
</dbReference>
<evidence type="ECO:0000256" key="1">
    <source>
        <dbReference type="ARBA" id="ARBA00004651"/>
    </source>
</evidence>
<feature type="domain" description="G-protein coupled receptors family 1 profile" evidence="11">
    <location>
        <begin position="73"/>
        <end position="345"/>
    </location>
</feature>
<evidence type="ECO:0000256" key="5">
    <source>
        <dbReference type="ARBA" id="ARBA00023040"/>
    </source>
</evidence>
<evidence type="ECO:0000256" key="10">
    <source>
        <dbReference type="RuleBase" id="RU046427"/>
    </source>
</evidence>
<evidence type="ECO:0000256" key="9">
    <source>
        <dbReference type="ARBA" id="ARBA00023224"/>
    </source>
</evidence>
<keyword evidence="4 10" id="KW-1133">Transmembrane helix</keyword>
<dbReference type="InterPro" id="IPR001817">
    <property type="entry name" value="Vasoprsn_rcpt"/>
</dbReference>
<keyword evidence="13" id="KW-1185">Reference proteome</keyword>
<protein>
    <recommendedName>
        <fullName evidence="11">G-protein coupled receptors family 1 profile domain-containing protein</fullName>
    </recommendedName>
</protein>
<dbReference type="Gene3D" id="1.20.1070.10">
    <property type="entry name" value="Rhodopsin 7-helix transmembrane proteins"/>
    <property type="match status" value="1"/>
</dbReference>
<dbReference type="EMBL" id="JAODUP010000742">
    <property type="protein sequence ID" value="KAK2144621.1"/>
    <property type="molecule type" value="Genomic_DNA"/>
</dbReference>
<dbReference type="Proteomes" id="UP001208570">
    <property type="component" value="Unassembled WGS sequence"/>
</dbReference>
<dbReference type="GO" id="GO:0042277">
    <property type="term" value="F:peptide binding"/>
    <property type="evidence" value="ECO:0007669"/>
    <property type="project" value="TreeGrafter"/>
</dbReference>
<evidence type="ECO:0000259" key="11">
    <source>
        <dbReference type="PROSITE" id="PS50262"/>
    </source>
</evidence>
<keyword evidence="2" id="KW-1003">Cell membrane</keyword>
<dbReference type="GO" id="GO:0032870">
    <property type="term" value="P:cellular response to hormone stimulus"/>
    <property type="evidence" value="ECO:0007669"/>
    <property type="project" value="TreeGrafter"/>
</dbReference>
<dbReference type="PRINTS" id="PR00896">
    <property type="entry name" value="VASOPRESSINR"/>
</dbReference>
<keyword evidence="8 10" id="KW-0325">Glycoprotein</keyword>
<dbReference type="PANTHER" id="PTHR24241:SF59">
    <property type="entry name" value="ADIPOKINETIC HORMONE RECEPTOR, ISOFORM C"/>
    <property type="match status" value="1"/>
</dbReference>